<dbReference type="RefSeq" id="WP_015724167.1">
    <property type="nucleotide sequence ID" value="NC_014972.1"/>
</dbReference>
<sequence>MVIECPLSGVIARWFAGSERASAHKYSWPKIMNTRHGHVQGFNARAMM</sequence>
<dbReference type="KEGG" id="dpr:Despr_1471"/>
<dbReference type="Proteomes" id="UP000006365">
    <property type="component" value="Chromosome"/>
</dbReference>
<organism evidence="1 2">
    <name type="scientific">Desulfobulbus propionicus (strain ATCC 33891 / DSM 2032 / VKM B-1956 / 1pr3)</name>
    <dbReference type="NCBI Taxonomy" id="577650"/>
    <lineage>
        <taxon>Bacteria</taxon>
        <taxon>Pseudomonadati</taxon>
        <taxon>Thermodesulfobacteriota</taxon>
        <taxon>Desulfobulbia</taxon>
        <taxon>Desulfobulbales</taxon>
        <taxon>Desulfobulbaceae</taxon>
        <taxon>Desulfobulbus</taxon>
    </lineage>
</organism>
<proteinExistence type="predicted"/>
<protein>
    <submittedName>
        <fullName evidence="1">Uncharacterized protein</fullName>
    </submittedName>
</protein>
<keyword evidence="2" id="KW-1185">Reference proteome</keyword>
<name>A0A7U4DP01_DESPD</name>
<dbReference type="EMBL" id="CP002364">
    <property type="protein sequence ID" value="ADW17626.1"/>
    <property type="molecule type" value="Genomic_DNA"/>
</dbReference>
<accession>A0A7U4DP01</accession>
<dbReference type="AlphaFoldDB" id="A0A7U4DP01"/>
<evidence type="ECO:0000313" key="1">
    <source>
        <dbReference type="EMBL" id="ADW17626.1"/>
    </source>
</evidence>
<reference evidence="1 2" key="1">
    <citation type="journal article" date="2011" name="Stand. Genomic Sci.">
        <title>Complete genome sequence of Desulfobulbus propionicus type strain (1pr3).</title>
        <authorList>
            <person name="Pagani I."/>
            <person name="Lapidus A."/>
            <person name="Nolan M."/>
            <person name="Lucas S."/>
            <person name="Hammon N."/>
            <person name="Deshpande S."/>
            <person name="Cheng J.F."/>
            <person name="Chertkov O."/>
            <person name="Davenport K."/>
            <person name="Tapia R."/>
            <person name="Han C."/>
            <person name="Goodwin L."/>
            <person name="Pitluck S."/>
            <person name="Liolios K."/>
            <person name="Mavromatis K."/>
            <person name="Ivanova N."/>
            <person name="Mikhailova N."/>
            <person name="Pati A."/>
            <person name="Chen A."/>
            <person name="Palaniappan K."/>
            <person name="Land M."/>
            <person name="Hauser L."/>
            <person name="Chang Y.J."/>
            <person name="Jeffries C.D."/>
            <person name="Detter J.C."/>
            <person name="Brambilla E."/>
            <person name="Kannan K.P."/>
            <person name="Djao O.D."/>
            <person name="Rohde M."/>
            <person name="Pukall R."/>
            <person name="Spring S."/>
            <person name="Goker M."/>
            <person name="Sikorski J."/>
            <person name="Woyke T."/>
            <person name="Bristow J."/>
            <person name="Eisen J.A."/>
            <person name="Markowitz V."/>
            <person name="Hugenholtz P."/>
            <person name="Kyrpides N.C."/>
            <person name="Klenk H.P."/>
        </authorList>
    </citation>
    <scope>NUCLEOTIDE SEQUENCE [LARGE SCALE GENOMIC DNA]</scope>
    <source>
        <strain evidence="2">ATCC 33891 / DSM 2032 / 1pr3</strain>
    </source>
</reference>
<evidence type="ECO:0000313" key="2">
    <source>
        <dbReference type="Proteomes" id="UP000006365"/>
    </source>
</evidence>
<gene>
    <name evidence="1" type="ordered locus">Despr_1471</name>
</gene>